<dbReference type="HOGENOM" id="CLU_1240686_0_0_1"/>
<evidence type="ECO:0000256" key="1">
    <source>
        <dbReference type="SAM" id="MobiDB-lite"/>
    </source>
</evidence>
<dbReference type="AlphaFoldDB" id="A0A060SS53"/>
<comment type="caution">
    <text evidence="2">The sequence shown here is derived from an EMBL/GenBank/DDBJ whole genome shotgun (WGS) entry which is preliminary data.</text>
</comment>
<organism evidence="2 3">
    <name type="scientific">Pycnoporus cinnabarinus</name>
    <name type="common">Cinnabar-red polypore</name>
    <name type="synonym">Trametes cinnabarina</name>
    <dbReference type="NCBI Taxonomy" id="5643"/>
    <lineage>
        <taxon>Eukaryota</taxon>
        <taxon>Fungi</taxon>
        <taxon>Dikarya</taxon>
        <taxon>Basidiomycota</taxon>
        <taxon>Agaricomycotina</taxon>
        <taxon>Agaricomycetes</taxon>
        <taxon>Polyporales</taxon>
        <taxon>Polyporaceae</taxon>
        <taxon>Trametes</taxon>
    </lineage>
</organism>
<name>A0A060SS53_PYCCI</name>
<sequence length="223" mass="24376">MPPSTDTDSVGREYLKQLGYATYEEEEESDDESYSEESEDDPEAIDVNEESADEPLPETDQTVGRVYTSAAYGSTDTRYRGSLRACSWPETSPLTSKSETLCAMIGGDDTFPFDMDKLVFSDQPEDATFPYVSPSGLSNWTADGDDGQTNSSGTSPSQTTRTTPTRSTMPISMTTPTHSRAIPNSKSPCPSEWTDTSSAQEDESTANEPPFAFEDWLEASVLE</sequence>
<feature type="region of interest" description="Disordered" evidence="1">
    <location>
        <begin position="1"/>
        <end position="66"/>
    </location>
</feature>
<feature type="compositionally biased region" description="Acidic residues" evidence="1">
    <location>
        <begin position="23"/>
        <end position="57"/>
    </location>
</feature>
<dbReference type="Proteomes" id="UP000029665">
    <property type="component" value="Unassembled WGS sequence"/>
</dbReference>
<proteinExistence type="predicted"/>
<feature type="compositionally biased region" description="Low complexity" evidence="1">
    <location>
        <begin position="151"/>
        <end position="179"/>
    </location>
</feature>
<accession>A0A060SS53</accession>
<keyword evidence="3" id="KW-1185">Reference proteome</keyword>
<dbReference type="EMBL" id="CCBP010000450">
    <property type="protein sequence ID" value="CDO77342.1"/>
    <property type="molecule type" value="Genomic_DNA"/>
</dbReference>
<evidence type="ECO:0000313" key="2">
    <source>
        <dbReference type="EMBL" id="CDO77342.1"/>
    </source>
</evidence>
<evidence type="ECO:0000313" key="3">
    <source>
        <dbReference type="Proteomes" id="UP000029665"/>
    </source>
</evidence>
<feature type="region of interest" description="Disordered" evidence="1">
    <location>
        <begin position="129"/>
        <end position="223"/>
    </location>
</feature>
<gene>
    <name evidence="2" type="ORF">BN946_scf184786.g2</name>
</gene>
<reference evidence="2" key="1">
    <citation type="submission" date="2014-01" db="EMBL/GenBank/DDBJ databases">
        <title>The genome of the white-rot fungus Pycnoporus cinnabarinus: a basidiomycete model with a versatile arsenal for lignocellulosic biomass breakdown.</title>
        <authorList>
            <person name="Levasseur A."/>
            <person name="Lomascolo A."/>
            <person name="Ruiz-Duenas F.J."/>
            <person name="Uzan E."/>
            <person name="Piumi F."/>
            <person name="Kues U."/>
            <person name="Ram A.F.J."/>
            <person name="Murat C."/>
            <person name="Haon M."/>
            <person name="Benoit I."/>
            <person name="Arfi Y."/>
            <person name="Chevret D."/>
            <person name="Drula E."/>
            <person name="Kwon M.J."/>
            <person name="Gouret P."/>
            <person name="Lesage-Meessen L."/>
            <person name="Lombard V."/>
            <person name="Mariette J."/>
            <person name="Noirot C."/>
            <person name="Park J."/>
            <person name="Patyshakuliyeva A."/>
            <person name="Wieneger R.A.B."/>
            <person name="Wosten H.A.B."/>
            <person name="Martin F."/>
            <person name="Coutinho P.M."/>
            <person name="de Vries R."/>
            <person name="Martinez A.T."/>
            <person name="Klopp C."/>
            <person name="Pontarotti P."/>
            <person name="Henrissat B."/>
            <person name="Record E."/>
        </authorList>
    </citation>
    <scope>NUCLEOTIDE SEQUENCE [LARGE SCALE GENOMIC DNA]</scope>
    <source>
        <strain evidence="2">BRFM137</strain>
    </source>
</reference>
<protein>
    <submittedName>
        <fullName evidence="2">Uncharacterized protein</fullName>
    </submittedName>
</protein>
<feature type="compositionally biased region" description="Polar residues" evidence="1">
    <location>
        <begin position="182"/>
        <end position="199"/>
    </location>
</feature>